<feature type="transmembrane region" description="Helical" evidence="7">
    <location>
        <begin position="115"/>
        <end position="138"/>
    </location>
</feature>
<dbReference type="Proteomes" id="UP000078340">
    <property type="component" value="Unassembled WGS sequence"/>
</dbReference>
<evidence type="ECO:0000256" key="4">
    <source>
        <dbReference type="ARBA" id="ARBA00023136"/>
    </source>
</evidence>
<organism evidence="9 10">
    <name type="scientific">Purpureocillium lilacinum</name>
    <name type="common">Paecilomyces lilacinus</name>
    <dbReference type="NCBI Taxonomy" id="33203"/>
    <lineage>
        <taxon>Eukaryota</taxon>
        <taxon>Fungi</taxon>
        <taxon>Dikarya</taxon>
        <taxon>Ascomycota</taxon>
        <taxon>Pezizomycotina</taxon>
        <taxon>Sordariomycetes</taxon>
        <taxon>Hypocreomycetidae</taxon>
        <taxon>Hypocreales</taxon>
        <taxon>Ophiocordycipitaceae</taxon>
        <taxon>Purpureocillium</taxon>
    </lineage>
</organism>
<dbReference type="Pfam" id="PF20684">
    <property type="entry name" value="Fung_rhodopsin"/>
    <property type="match status" value="1"/>
</dbReference>
<feature type="transmembrane region" description="Helical" evidence="7">
    <location>
        <begin position="150"/>
        <end position="169"/>
    </location>
</feature>
<protein>
    <recommendedName>
        <fullName evidence="8">Rhodopsin domain-containing protein</fullName>
    </recommendedName>
</protein>
<dbReference type="InterPro" id="IPR052337">
    <property type="entry name" value="SAT4-like"/>
</dbReference>
<dbReference type="InterPro" id="IPR049326">
    <property type="entry name" value="Rhodopsin_dom_fungi"/>
</dbReference>
<proteinExistence type="inferred from homology"/>
<dbReference type="EMBL" id="LSBI01000021">
    <property type="protein sequence ID" value="OAQ69563.1"/>
    <property type="molecule type" value="Genomic_DNA"/>
</dbReference>
<evidence type="ECO:0000256" key="3">
    <source>
        <dbReference type="ARBA" id="ARBA00022989"/>
    </source>
</evidence>
<dbReference type="AlphaFoldDB" id="A0A179FWX3"/>
<accession>A0A179FWX3</accession>
<feature type="transmembrane region" description="Helical" evidence="7">
    <location>
        <begin position="344"/>
        <end position="367"/>
    </location>
</feature>
<gene>
    <name evidence="9" type="ORF">VFPFJ_11065</name>
</gene>
<feature type="transmembrane region" description="Helical" evidence="7">
    <location>
        <begin position="67"/>
        <end position="95"/>
    </location>
</feature>
<evidence type="ECO:0000256" key="6">
    <source>
        <dbReference type="SAM" id="MobiDB-lite"/>
    </source>
</evidence>
<keyword evidence="4 7" id="KW-0472">Membrane</keyword>
<comment type="similarity">
    <text evidence="5">Belongs to the SAT4 family.</text>
</comment>
<evidence type="ECO:0000256" key="1">
    <source>
        <dbReference type="ARBA" id="ARBA00004141"/>
    </source>
</evidence>
<keyword evidence="3 7" id="KW-1133">Transmembrane helix</keyword>
<dbReference type="PANTHER" id="PTHR33048:SF47">
    <property type="entry name" value="INTEGRAL MEMBRANE PROTEIN-RELATED"/>
    <property type="match status" value="1"/>
</dbReference>
<evidence type="ECO:0000256" key="7">
    <source>
        <dbReference type="SAM" id="Phobius"/>
    </source>
</evidence>
<reference evidence="9 10" key="1">
    <citation type="submission" date="2016-02" db="EMBL/GenBank/DDBJ databases">
        <title>Biosynthesis of antibiotic leucinostatins and their inhibition on Phytophthora in bio-control Purpureocillium lilacinum.</title>
        <authorList>
            <person name="Wang G."/>
            <person name="Liu Z."/>
            <person name="Lin R."/>
            <person name="Li E."/>
            <person name="Mao Z."/>
            <person name="Ling J."/>
            <person name="Yin W."/>
            <person name="Xie B."/>
        </authorList>
    </citation>
    <scope>NUCLEOTIDE SEQUENCE [LARGE SCALE GENOMIC DNA]</scope>
    <source>
        <strain evidence="9">PLFJ-1</strain>
    </source>
</reference>
<comment type="subcellular location">
    <subcellularLocation>
        <location evidence="1">Membrane</location>
        <topology evidence="1">Multi-pass membrane protein</topology>
    </subcellularLocation>
</comment>
<feature type="transmembrane region" description="Helical" evidence="7">
    <location>
        <begin position="227"/>
        <end position="250"/>
    </location>
</feature>
<dbReference type="PANTHER" id="PTHR33048">
    <property type="entry name" value="PTH11-LIKE INTEGRAL MEMBRANE PROTEIN (AFU_ORTHOLOGUE AFUA_5G11245)"/>
    <property type="match status" value="1"/>
</dbReference>
<feature type="region of interest" description="Disordered" evidence="6">
    <location>
        <begin position="381"/>
        <end position="411"/>
    </location>
</feature>
<feature type="transmembrane region" description="Helical" evidence="7">
    <location>
        <begin position="189"/>
        <end position="215"/>
    </location>
</feature>
<sequence length="447" mass="49995">MGAGVWDVRPNTITETWASGRTNRLYLPSNVAGVGGWPHNEQVGFSSPVIAGWMVNTRRQSLNDSSLLYLASLHLTWPSPSIPQIISIFLATISTRRSNIMLASTVAEVSEDRGLTLWACITTFAILAFLTVLGRFSARRLKAAPLAADDWFILLALIWVWALFGIFVACRQNGLGKHRAVVSEAQLSQFYYLLYYFQLCYVVAPPTVKLSLLFLYKRIFPSRRFHLVVHMMALLVALWGITSTFISIFNCTPVSAFWTRKGSCLDFKKFGIGYAIVNITTDFAVWLMPMPSVWSIQLPTSQKIALCLIFLLGLFDCAAALTRLVTSMLVLDEKDVTWFYSTGFMWSVIEVSTGILCTCLPTMRILLQHMWTKRVRPSNSHEASDSRVLSGRHDKAGWPQRLSSSGGISYDRSHSMGHKDCSALNDRCFEVPSTRGSDVELNPVGHV</sequence>
<keyword evidence="2 7" id="KW-0812">Transmembrane</keyword>
<dbReference type="GO" id="GO:0016020">
    <property type="term" value="C:membrane"/>
    <property type="evidence" value="ECO:0007669"/>
    <property type="project" value="UniProtKB-SubCell"/>
</dbReference>
<evidence type="ECO:0000256" key="5">
    <source>
        <dbReference type="ARBA" id="ARBA00038359"/>
    </source>
</evidence>
<feature type="transmembrane region" description="Helical" evidence="7">
    <location>
        <begin position="304"/>
        <end position="324"/>
    </location>
</feature>
<evidence type="ECO:0000259" key="8">
    <source>
        <dbReference type="Pfam" id="PF20684"/>
    </source>
</evidence>
<evidence type="ECO:0000256" key="2">
    <source>
        <dbReference type="ARBA" id="ARBA00022692"/>
    </source>
</evidence>
<feature type="transmembrane region" description="Helical" evidence="7">
    <location>
        <begin position="270"/>
        <end position="292"/>
    </location>
</feature>
<evidence type="ECO:0000313" key="10">
    <source>
        <dbReference type="Proteomes" id="UP000078340"/>
    </source>
</evidence>
<feature type="domain" description="Rhodopsin" evidence="8">
    <location>
        <begin position="135"/>
        <end position="368"/>
    </location>
</feature>
<evidence type="ECO:0000313" key="9">
    <source>
        <dbReference type="EMBL" id="OAQ69563.1"/>
    </source>
</evidence>
<comment type="caution">
    <text evidence="9">The sequence shown here is derived from an EMBL/GenBank/DDBJ whole genome shotgun (WGS) entry which is preliminary data.</text>
</comment>
<name>A0A179FWX3_PURLI</name>